<feature type="region of interest" description="Disordered" evidence="7">
    <location>
        <begin position="979"/>
        <end position="1590"/>
    </location>
</feature>
<reference evidence="9 10" key="2">
    <citation type="submission" date="2017-04" db="EMBL/GenBank/DDBJ databases">
        <title>CpG methylation of centromeres and impact of large insertions on vertebrate speciation.</title>
        <authorList>
            <person name="Ichikawa K."/>
            <person name="Yoshimura J."/>
            <person name="Morishita S."/>
        </authorList>
    </citation>
    <scope>NUCLEOTIDE SEQUENCE</scope>
    <source>
        <strain evidence="9 10">HNI</strain>
    </source>
</reference>
<dbReference type="PANTHER" id="PTHR21603">
    <property type="entry name" value="ANTIGEN KI-67-LIKE PROTEIN"/>
    <property type="match status" value="1"/>
</dbReference>
<feature type="compositionally biased region" description="Basic and acidic residues" evidence="7">
    <location>
        <begin position="1100"/>
        <end position="1113"/>
    </location>
</feature>
<evidence type="ECO:0000256" key="3">
    <source>
        <dbReference type="ARBA" id="ARBA00022553"/>
    </source>
</evidence>
<dbReference type="SMART" id="SM01295">
    <property type="entry name" value="K167R"/>
    <property type="match status" value="1"/>
</dbReference>
<feature type="region of interest" description="Disordered" evidence="7">
    <location>
        <begin position="165"/>
        <end position="184"/>
    </location>
</feature>
<evidence type="ECO:0000313" key="10">
    <source>
        <dbReference type="Proteomes" id="UP000265180"/>
    </source>
</evidence>
<feature type="compositionally biased region" description="Low complexity" evidence="7">
    <location>
        <begin position="445"/>
        <end position="488"/>
    </location>
</feature>
<feature type="region of interest" description="Disordered" evidence="7">
    <location>
        <begin position="830"/>
        <end position="857"/>
    </location>
</feature>
<name>A0A3P9LGX2_ORYLA</name>
<evidence type="ECO:0000259" key="8">
    <source>
        <dbReference type="PROSITE" id="PS50006"/>
    </source>
</evidence>
<feature type="compositionally biased region" description="Basic and acidic residues" evidence="7">
    <location>
        <begin position="1163"/>
        <end position="1176"/>
    </location>
</feature>
<dbReference type="PANTHER" id="PTHR21603:SF17">
    <property type="entry name" value="PROLIFERATION MARKER PROTEIN KI-67"/>
    <property type="match status" value="1"/>
</dbReference>
<feature type="region of interest" description="Disordered" evidence="7">
    <location>
        <begin position="202"/>
        <end position="571"/>
    </location>
</feature>
<reference evidence="9" key="3">
    <citation type="submission" date="2025-08" db="UniProtKB">
        <authorList>
            <consortium name="Ensembl"/>
        </authorList>
    </citation>
    <scope>IDENTIFICATION</scope>
    <source>
        <strain evidence="9">HNI</strain>
    </source>
</reference>
<keyword evidence="5" id="KW-0539">Nucleus</keyword>
<evidence type="ECO:0000256" key="2">
    <source>
        <dbReference type="ARBA" id="ARBA00022499"/>
    </source>
</evidence>
<dbReference type="PROSITE" id="PS50006">
    <property type="entry name" value="FHA_DOMAIN"/>
    <property type="match status" value="1"/>
</dbReference>
<feature type="compositionally biased region" description="Basic and acidic residues" evidence="7">
    <location>
        <begin position="1519"/>
        <end position="1530"/>
    </location>
</feature>
<feature type="region of interest" description="Disordered" evidence="7">
    <location>
        <begin position="97"/>
        <end position="155"/>
    </location>
</feature>
<feature type="compositionally biased region" description="Acidic residues" evidence="7">
    <location>
        <begin position="1057"/>
        <end position="1082"/>
    </location>
</feature>
<proteinExistence type="predicted"/>
<feature type="compositionally biased region" description="Basic and acidic residues" evidence="7">
    <location>
        <begin position="980"/>
        <end position="991"/>
    </location>
</feature>
<keyword evidence="3" id="KW-0597">Phosphoprotein</keyword>
<keyword evidence="4" id="KW-0832">Ubl conjugation</keyword>
<dbReference type="InterPro" id="IPR012568">
    <property type="entry name" value="KI67R"/>
</dbReference>
<feature type="region of interest" description="Disordered" evidence="7">
    <location>
        <begin position="593"/>
        <end position="630"/>
    </location>
</feature>
<sequence>MPLHGKIVVIKRSGVDGTEFPLTASCLFGRKPDCDIRIQLPQVSKEHCRIDLNENKEVILTNLSTANPTRVNGEILAQSERLKHGDTITIVDRSFRFEYPPAPTPKKRSSSGGKTETLKVRQDQQVAAAVCPGTGEKRTSEVTTGAHLKDGAHHDNIQRSLEKTLEMESTEASQEQTKNDSPFSDLYHMIKKSLEIKTPCKSSASQVQTPSSKFCTPNPASVRKSTNKLATPTPENDQPKGSETPQTAKKQAKTFQVPAGDEPRMEEPNARSEGPSQKRRSSGTSQKFTAMEIIEQISAQTLKSPAGRRSKEATPTEAEASKPQAKQNMKSPKAKSPGRASPGNSGTTDTVKAAPKKRKSGELRKDQLSPQKKKRVSFGGQLSPELFDKRLPPNSPLRKGATPRRSLMVFRPKSTLLRRASVIGLIKEQSPAKARTPSPKKPKAGKSASPKAASPAQKSPKSRSASPKAASPAQKSPKSKSASPKAKSMGGASPKTPLNSGVQTQTLQGRFSVSRISTPSPTAEAKSVKEPLVTPKIPIKRKSMKSSAQKTPRSARSATKMLQRRSGASRISMKALSSWAGIVKFGKTKPQVFVPSKKKTPQKTKKKAAKCKPQTPARVPKGHVSTGHADSPATIVVGRAHKKAVVVGAAPRVVTNAVLIKKRMKMDEDLTGISEMFQTPVAEKKRRSLTNDPEVVKTPGGSLSASVMSTPEESGEMIVSPLSVASAIKNRRYNSEAVQRLLDGEESSFAADDLTVDTQSRNQNTDVKTAAAITPKQNAPKPEGLTGVKRIVKTPKQKTEPLEDLRGKILKTPKQKPEQQECLTGVKRIMKTPKHKAEPLEDLRGKILKTPKQKPEQQECLTGVKRIMKTPKHKAEPLEDLRGKILKTPKQKTEQQECLTGVKRIMKTPKHKAEPLEDLRGNLLKTPKQKPEQQECLTGVRRIFKTPQQEAEPVEDLREKLLKTPKDMEMLDVSLDGVEELLKTPANDEAKNPQTLSAQSSSTAKKTPRQKSSPVQNLVGLKRPVRTPKQKGEPVEDNFGIKRLMKSPRMRGNPPVEDFEGLQELMEEPQTDLPTDEQDEGSMECAALTTEPEGVDDENSSERLNESCNHEPAEAQGDSLPFVDAEASQQPDADKVDEINADKVPKVDPLDQNKKANRGRRTKAVESEEVGDRNEAPEPPEEPAPVLPVRGRRGKKTEATASSAVRPTRGRNAKISGEESAPQVSKAANRRETGRNAKHEEKGEQVTEDTVTAENQELEHQGTSAMISRAKRAKTVQNEAPVRAKRGRNAKHEDEEVDKVSQDVTDCQQASVEEKTNKSEEIVAPHQAEPAAVEALTTKPRRGGRKAKQDPPAASTEVQEPLRVPTKKPVRGRRGKPVPEDALTAENQELEPEHQETEETISKPSRAVAPGRAKRGRNAKHEDEEVDKVLQDVTNFQQASVEEKTNKSEEIVAPHQEKPAAVDTQPPKPRRGGRKAKQDAPAASTEVQEPLCVSTLCVRGRRGRQVPEDAVTAESQELEPEHQETTEKVGRAKRTKVVQNEVPVRAKRGRNAKHEEKEVDKVSQDVTDSQQASVEERPNEMVVPQQEEPA</sequence>
<feature type="compositionally biased region" description="Polar residues" evidence="7">
    <location>
        <begin position="1248"/>
        <end position="1266"/>
    </location>
</feature>
<feature type="domain" description="FHA" evidence="8">
    <location>
        <begin position="26"/>
        <end position="76"/>
    </location>
</feature>
<organism evidence="9 10">
    <name type="scientific">Oryzias latipes</name>
    <name type="common">Japanese rice fish</name>
    <name type="synonym">Japanese killifish</name>
    <dbReference type="NCBI Taxonomy" id="8090"/>
    <lineage>
        <taxon>Eukaryota</taxon>
        <taxon>Metazoa</taxon>
        <taxon>Chordata</taxon>
        <taxon>Craniata</taxon>
        <taxon>Vertebrata</taxon>
        <taxon>Euteleostomi</taxon>
        <taxon>Actinopterygii</taxon>
        <taxon>Neopterygii</taxon>
        <taxon>Teleostei</taxon>
        <taxon>Neoteleostei</taxon>
        <taxon>Acanthomorphata</taxon>
        <taxon>Ovalentaria</taxon>
        <taxon>Atherinomorphae</taxon>
        <taxon>Beloniformes</taxon>
        <taxon>Adrianichthyidae</taxon>
        <taxon>Oryziinae</taxon>
        <taxon>Oryzias</taxon>
    </lineage>
</organism>
<feature type="compositionally biased region" description="Basic and acidic residues" evidence="7">
    <location>
        <begin position="1312"/>
        <end position="1323"/>
    </location>
</feature>
<feature type="compositionally biased region" description="Basic and acidic residues" evidence="7">
    <location>
        <begin position="1441"/>
        <end position="1460"/>
    </location>
</feature>
<evidence type="ECO:0000256" key="6">
    <source>
        <dbReference type="ARBA" id="ARBA00023306"/>
    </source>
</evidence>
<dbReference type="Proteomes" id="UP000265180">
    <property type="component" value="Chromosome 19"/>
</dbReference>
<feature type="compositionally biased region" description="Basic and acidic residues" evidence="7">
    <location>
        <begin position="1552"/>
        <end position="1563"/>
    </location>
</feature>
<feature type="compositionally biased region" description="Polar residues" evidence="7">
    <location>
        <begin position="701"/>
        <end position="712"/>
    </location>
</feature>
<feature type="compositionally biased region" description="Polar residues" evidence="7">
    <location>
        <begin position="496"/>
        <end position="521"/>
    </location>
</feature>
<evidence type="ECO:0000256" key="4">
    <source>
        <dbReference type="ARBA" id="ARBA00022843"/>
    </source>
</evidence>
<dbReference type="InterPro" id="IPR008984">
    <property type="entry name" value="SMAD_FHA_dom_sf"/>
</dbReference>
<evidence type="ECO:0000256" key="5">
    <source>
        <dbReference type="ARBA" id="ARBA00023242"/>
    </source>
</evidence>
<dbReference type="SUPFAM" id="SSF49879">
    <property type="entry name" value="SMAD/FHA domain"/>
    <property type="match status" value="1"/>
</dbReference>
<dbReference type="Gene3D" id="2.60.200.20">
    <property type="match status" value="1"/>
</dbReference>
<feature type="compositionally biased region" description="Basic and acidic residues" evidence="7">
    <location>
        <begin position="1132"/>
        <end position="1154"/>
    </location>
</feature>
<feature type="compositionally biased region" description="Basic and acidic residues" evidence="7">
    <location>
        <begin position="1419"/>
        <end position="1430"/>
    </location>
</feature>
<feature type="compositionally biased region" description="Basic and acidic residues" evidence="7">
    <location>
        <begin position="911"/>
        <end position="920"/>
    </location>
</feature>
<feature type="compositionally biased region" description="Polar residues" evidence="7">
    <location>
        <begin position="545"/>
        <end position="557"/>
    </location>
</feature>
<feature type="compositionally biased region" description="Basic and acidic residues" evidence="7">
    <location>
        <begin position="835"/>
        <end position="845"/>
    </location>
</feature>
<accession>A0A3P9LGX2</accession>
<feature type="compositionally biased region" description="Basic and acidic residues" evidence="7">
    <location>
        <begin position="1290"/>
        <end position="1301"/>
    </location>
</feature>
<feature type="region of interest" description="Disordered" evidence="7">
    <location>
        <begin position="774"/>
        <end position="804"/>
    </location>
</feature>
<dbReference type="Ensembl" id="ENSORLT00020029057.1">
    <property type="protein sequence ID" value="ENSORLP00020019838.1"/>
    <property type="gene ID" value="ENSORLG00020020826.1"/>
</dbReference>
<evidence type="ECO:0000256" key="7">
    <source>
        <dbReference type="SAM" id="MobiDB-lite"/>
    </source>
</evidence>
<feature type="compositionally biased region" description="Basic residues" evidence="7">
    <location>
        <begin position="1365"/>
        <end position="1376"/>
    </location>
</feature>
<evidence type="ECO:0000256" key="1">
    <source>
        <dbReference type="ARBA" id="ARBA00004123"/>
    </source>
</evidence>
<dbReference type="Pfam" id="PF15276">
    <property type="entry name" value="PP1_bind"/>
    <property type="match status" value="1"/>
</dbReference>
<dbReference type="SMART" id="SM00240">
    <property type="entry name" value="FHA"/>
    <property type="match status" value="1"/>
</dbReference>
<keyword evidence="6" id="KW-0131">Cell cycle</keyword>
<dbReference type="InterPro" id="IPR000253">
    <property type="entry name" value="FHA_dom"/>
</dbReference>
<keyword evidence="2" id="KW-1017">Isopeptide bond</keyword>
<feature type="compositionally biased region" description="Basic and acidic residues" evidence="7">
    <location>
        <begin position="261"/>
        <end position="270"/>
    </location>
</feature>
<feature type="compositionally biased region" description="Polar residues" evidence="7">
    <location>
        <begin position="1564"/>
        <end position="1573"/>
    </location>
</feature>
<evidence type="ECO:0000313" key="9">
    <source>
        <dbReference type="Ensembl" id="ENSORLP00020019838.1"/>
    </source>
</evidence>
<dbReference type="Pfam" id="PF00498">
    <property type="entry name" value="FHA"/>
    <property type="match status" value="1"/>
</dbReference>
<dbReference type="GO" id="GO:0005634">
    <property type="term" value="C:nucleus"/>
    <property type="evidence" value="ECO:0007669"/>
    <property type="project" value="UniProtKB-SubCell"/>
</dbReference>
<feature type="compositionally biased region" description="Basic and acidic residues" evidence="7">
    <location>
        <begin position="1391"/>
        <end position="1401"/>
    </location>
</feature>
<feature type="compositionally biased region" description="Basic residues" evidence="7">
    <location>
        <begin position="596"/>
        <end position="610"/>
    </location>
</feature>
<dbReference type="InterPro" id="IPR029334">
    <property type="entry name" value="PP1-bd"/>
</dbReference>
<reference key="1">
    <citation type="journal article" date="2007" name="Nature">
        <title>The medaka draft genome and insights into vertebrate genome evolution.</title>
        <authorList>
            <person name="Kasahara M."/>
            <person name="Naruse K."/>
            <person name="Sasaki S."/>
            <person name="Nakatani Y."/>
            <person name="Qu W."/>
            <person name="Ahsan B."/>
            <person name="Yamada T."/>
            <person name="Nagayasu Y."/>
            <person name="Doi K."/>
            <person name="Kasai Y."/>
            <person name="Jindo T."/>
            <person name="Kobayashi D."/>
            <person name="Shimada A."/>
            <person name="Toyoda A."/>
            <person name="Kuroki Y."/>
            <person name="Fujiyama A."/>
            <person name="Sasaki T."/>
            <person name="Shimizu A."/>
            <person name="Asakawa S."/>
            <person name="Shimizu N."/>
            <person name="Hashimoto S."/>
            <person name="Yang J."/>
            <person name="Lee Y."/>
            <person name="Matsushima K."/>
            <person name="Sugano S."/>
            <person name="Sakaizumi M."/>
            <person name="Narita T."/>
            <person name="Ohishi K."/>
            <person name="Haga S."/>
            <person name="Ohta F."/>
            <person name="Nomoto H."/>
            <person name="Nogata K."/>
            <person name="Morishita T."/>
            <person name="Endo T."/>
            <person name="Shin-I T."/>
            <person name="Takeda H."/>
            <person name="Morishita S."/>
            <person name="Kohara Y."/>
        </authorList>
    </citation>
    <scope>NUCLEOTIDE SEQUENCE [LARGE SCALE GENOMIC DNA]</scope>
    <source>
        <strain>Hd-rR</strain>
    </source>
</reference>
<feature type="region of interest" description="Disordered" evidence="7">
    <location>
        <begin position="683"/>
        <end position="714"/>
    </location>
</feature>
<reference evidence="9" key="4">
    <citation type="submission" date="2025-09" db="UniProtKB">
        <authorList>
            <consortium name="Ensembl"/>
        </authorList>
    </citation>
    <scope>IDENTIFICATION</scope>
    <source>
        <strain evidence="9">HNI</strain>
    </source>
</reference>
<protein>
    <recommendedName>
        <fullName evidence="8">FHA domain-containing protein</fullName>
    </recommendedName>
</protein>
<feature type="region of interest" description="Disordered" evidence="7">
    <location>
        <begin position="907"/>
        <end position="938"/>
    </location>
</feature>
<feature type="compositionally biased region" description="Basic and acidic residues" evidence="7">
    <location>
        <begin position="1229"/>
        <end position="1245"/>
    </location>
</feature>
<comment type="subcellular location">
    <subcellularLocation>
        <location evidence="1">Nucleus</location>
    </subcellularLocation>
</comment>
<feature type="compositionally biased region" description="Polar residues" evidence="7">
    <location>
        <begin position="202"/>
        <end position="249"/>
    </location>
</feature>
<feature type="compositionally biased region" description="Polar residues" evidence="7">
    <location>
        <begin position="1302"/>
        <end position="1311"/>
    </location>
</feature>
<feature type="compositionally biased region" description="Polar residues" evidence="7">
    <location>
        <begin position="170"/>
        <end position="182"/>
    </location>
</feature>
<dbReference type="CDD" id="cd22673">
    <property type="entry name" value="FHA_Ki67"/>
    <property type="match status" value="1"/>
</dbReference>
<feature type="compositionally biased region" description="Polar residues" evidence="7">
    <location>
        <begin position="992"/>
        <end position="1016"/>
    </location>
</feature>